<dbReference type="Proteomes" id="UP001231189">
    <property type="component" value="Unassembled WGS sequence"/>
</dbReference>
<dbReference type="Gene3D" id="3.30.420.10">
    <property type="entry name" value="Ribonuclease H-like superfamily/Ribonuclease H"/>
    <property type="match status" value="1"/>
</dbReference>
<reference evidence="3" key="1">
    <citation type="submission" date="2023-07" db="EMBL/GenBank/DDBJ databases">
        <title>A chromosome-level genome assembly of Lolium multiflorum.</title>
        <authorList>
            <person name="Chen Y."/>
            <person name="Copetti D."/>
            <person name="Kolliker R."/>
            <person name="Studer B."/>
        </authorList>
    </citation>
    <scope>NUCLEOTIDE SEQUENCE</scope>
    <source>
        <strain evidence="3">02402/16</strain>
        <tissue evidence="3">Leaf</tissue>
    </source>
</reference>
<proteinExistence type="predicted"/>
<dbReference type="Pfam" id="PF00665">
    <property type="entry name" value="rve"/>
    <property type="match status" value="1"/>
</dbReference>
<sequence length="629" mass="70829">MGELLTEHDGGGGVDGDGLGHFPIRRRAGTDSVPELEFRYGGGALESLGVSSIRLEVLGRKGLYRRRGAGAGSHPHGARPFRAPTYGLGPRASLDSAGVLVHLGMPHVRAVEFIIKLEPGTAPISKRPYKMGPNELVELKKQLDELQKLGLIQPSTSPLGCPTIFVKKKECDVCRRVKARHQRPDGVLQPLKIPEWKWDNVEMDFVTGFPKSRKGNDAMFVVTDRLSKVAHFIPVKETISASQLAELYTAKIISLHGVPLEISSDRGSIFTSRFWASFQKAMGTNLLFNTTYHPKTSGQVERVNQILKDMLGACVISFSMKSEECLPFAEFSYNNSYQASLGMSPFEALYGRRCRTPHNWSETGERQIFGPDVIKEAEETVRIIRDNLKIAQSRQKSYYDSKHRDMIYQPGDQAYLRVTPMQGTHHFGIKGKPVPRYIGPFKVLAKHREVAYLWELPEKLSKVHNVFHVSQLKECFKDPGRAVDHESIDLQEDLSYKEHPVRILDEAEHRTRNNFVKFLKVQWNWTGTPRIVATILAFFSVSGDRVIIAALPQLEPLRCQAHGDQALLLCRSFSSFASWFDSFAVIFTGADVLRHRAHAIVEPDHFNTSFRSQSMRERTLVLNSVFTHA</sequence>
<dbReference type="SUPFAM" id="SSF53098">
    <property type="entry name" value="Ribonuclease H-like"/>
    <property type="match status" value="1"/>
</dbReference>
<comment type="caution">
    <text evidence="3">The sequence shown here is derived from an EMBL/GenBank/DDBJ whole genome shotgun (WGS) entry which is preliminary data.</text>
</comment>
<dbReference type="Gene3D" id="3.10.10.10">
    <property type="entry name" value="HIV Type 1 Reverse Transcriptase, subunit A, domain 1"/>
    <property type="match status" value="1"/>
</dbReference>
<keyword evidence="4" id="KW-1185">Reference proteome</keyword>
<dbReference type="PANTHER" id="PTHR45835">
    <property type="entry name" value="YALI0A06105P"/>
    <property type="match status" value="1"/>
</dbReference>
<dbReference type="EMBL" id="JAUUTY010000002">
    <property type="protein sequence ID" value="KAK1686024.1"/>
    <property type="molecule type" value="Genomic_DNA"/>
</dbReference>
<evidence type="ECO:0000313" key="3">
    <source>
        <dbReference type="EMBL" id="KAK1686024.1"/>
    </source>
</evidence>
<dbReference type="InterPro" id="IPR043502">
    <property type="entry name" value="DNA/RNA_pol_sf"/>
</dbReference>
<name>A0AAD8TQP6_LOLMU</name>
<protein>
    <recommendedName>
        <fullName evidence="2">Integrase catalytic domain-containing protein</fullName>
    </recommendedName>
</protein>
<dbReference type="GO" id="GO:0003676">
    <property type="term" value="F:nucleic acid binding"/>
    <property type="evidence" value="ECO:0007669"/>
    <property type="project" value="InterPro"/>
</dbReference>
<dbReference type="GO" id="GO:0015074">
    <property type="term" value="P:DNA integration"/>
    <property type="evidence" value="ECO:0007669"/>
    <property type="project" value="InterPro"/>
</dbReference>
<evidence type="ECO:0000313" key="4">
    <source>
        <dbReference type="Proteomes" id="UP001231189"/>
    </source>
</evidence>
<feature type="compositionally biased region" description="Basic and acidic residues" evidence="1">
    <location>
        <begin position="1"/>
        <end position="10"/>
    </location>
</feature>
<dbReference type="AlphaFoldDB" id="A0AAD8TQP6"/>
<dbReference type="PANTHER" id="PTHR45835:SF99">
    <property type="entry name" value="CHROMO DOMAIN-CONTAINING PROTEIN-RELATED"/>
    <property type="match status" value="1"/>
</dbReference>
<organism evidence="3 4">
    <name type="scientific">Lolium multiflorum</name>
    <name type="common">Italian ryegrass</name>
    <name type="synonym">Lolium perenne subsp. multiflorum</name>
    <dbReference type="NCBI Taxonomy" id="4521"/>
    <lineage>
        <taxon>Eukaryota</taxon>
        <taxon>Viridiplantae</taxon>
        <taxon>Streptophyta</taxon>
        <taxon>Embryophyta</taxon>
        <taxon>Tracheophyta</taxon>
        <taxon>Spermatophyta</taxon>
        <taxon>Magnoliopsida</taxon>
        <taxon>Liliopsida</taxon>
        <taxon>Poales</taxon>
        <taxon>Poaceae</taxon>
        <taxon>BOP clade</taxon>
        <taxon>Pooideae</taxon>
        <taxon>Poodae</taxon>
        <taxon>Poeae</taxon>
        <taxon>Poeae Chloroplast Group 2 (Poeae type)</taxon>
        <taxon>Loliodinae</taxon>
        <taxon>Loliinae</taxon>
        <taxon>Lolium</taxon>
    </lineage>
</organism>
<dbReference type="InterPro" id="IPR012337">
    <property type="entry name" value="RNaseH-like_sf"/>
</dbReference>
<accession>A0AAD8TQP6</accession>
<evidence type="ECO:0000256" key="1">
    <source>
        <dbReference type="SAM" id="MobiDB-lite"/>
    </source>
</evidence>
<dbReference type="InterPro" id="IPR036397">
    <property type="entry name" value="RNaseH_sf"/>
</dbReference>
<dbReference type="PROSITE" id="PS50994">
    <property type="entry name" value="INTEGRASE"/>
    <property type="match status" value="1"/>
</dbReference>
<gene>
    <name evidence="3" type="ORF">QYE76_046872</name>
</gene>
<dbReference type="SUPFAM" id="SSF56672">
    <property type="entry name" value="DNA/RNA polymerases"/>
    <property type="match status" value="1"/>
</dbReference>
<dbReference type="Pfam" id="PF24626">
    <property type="entry name" value="SH3_Tf2-1"/>
    <property type="match status" value="1"/>
</dbReference>
<feature type="domain" description="Integrase catalytic" evidence="2">
    <location>
        <begin position="180"/>
        <end position="353"/>
    </location>
</feature>
<dbReference type="InterPro" id="IPR001584">
    <property type="entry name" value="Integrase_cat-core"/>
</dbReference>
<feature type="region of interest" description="Disordered" evidence="1">
    <location>
        <begin position="1"/>
        <end position="20"/>
    </location>
</feature>
<evidence type="ECO:0000259" key="2">
    <source>
        <dbReference type="PROSITE" id="PS50994"/>
    </source>
</evidence>
<dbReference type="InterPro" id="IPR056924">
    <property type="entry name" value="SH3_Tf2-1"/>
</dbReference>